<evidence type="ECO:0000259" key="3">
    <source>
        <dbReference type="PROSITE" id="PS51253"/>
    </source>
</evidence>
<dbReference type="EMBL" id="JAACJK010000001">
    <property type="protein sequence ID" value="KAF5341659.1"/>
    <property type="molecule type" value="Genomic_DNA"/>
</dbReference>
<name>A0A8H5CH93_9AGAR</name>
<evidence type="ECO:0000256" key="2">
    <source>
        <dbReference type="SAM" id="MobiDB-lite"/>
    </source>
</evidence>
<gene>
    <name evidence="4" type="ORF">D9611_002144</name>
</gene>
<feature type="region of interest" description="Disordered" evidence="2">
    <location>
        <begin position="590"/>
        <end position="670"/>
    </location>
</feature>
<dbReference type="InterPro" id="IPR006600">
    <property type="entry name" value="HTH_CenpB_DNA-bd_dom"/>
</dbReference>
<comment type="caution">
    <text evidence="4">The sequence shown here is derived from an EMBL/GenBank/DDBJ whole genome shotgun (WGS) entry which is preliminary data.</text>
</comment>
<feature type="compositionally biased region" description="Basic and acidic residues" evidence="2">
    <location>
        <begin position="617"/>
        <end position="635"/>
    </location>
</feature>
<feature type="region of interest" description="Disordered" evidence="2">
    <location>
        <begin position="382"/>
        <end position="405"/>
    </location>
</feature>
<organism evidence="4 5">
    <name type="scientific">Ephemerocybe angulata</name>
    <dbReference type="NCBI Taxonomy" id="980116"/>
    <lineage>
        <taxon>Eukaryota</taxon>
        <taxon>Fungi</taxon>
        <taxon>Dikarya</taxon>
        <taxon>Basidiomycota</taxon>
        <taxon>Agaricomycotina</taxon>
        <taxon>Agaricomycetes</taxon>
        <taxon>Agaricomycetidae</taxon>
        <taxon>Agaricales</taxon>
        <taxon>Agaricineae</taxon>
        <taxon>Psathyrellaceae</taxon>
        <taxon>Ephemerocybe</taxon>
    </lineage>
</organism>
<protein>
    <recommendedName>
        <fullName evidence="3">HTH CENPB-type domain-containing protein</fullName>
    </recommendedName>
</protein>
<accession>A0A8H5CH93</accession>
<evidence type="ECO:0000256" key="1">
    <source>
        <dbReference type="ARBA" id="ARBA00023125"/>
    </source>
</evidence>
<feature type="compositionally biased region" description="Acidic residues" evidence="2">
    <location>
        <begin position="636"/>
        <end position="670"/>
    </location>
</feature>
<dbReference type="OrthoDB" id="2668963at2759"/>
<sequence length="670" mass="75522">MPRTAKPEDLKQRLARKEIDDLTNRAAAAYRLELDKPYKRGMVRRGSRKIADDFEGIYFAETGKKIKLSHNTVAERAKGRKSRIESAKLQEWLTEDETEIVISHIIRSANQGFPLSHRRLKEDVDRILRARLGAEFREEGVGQAWTHRFVKKHSDRLKMAWSTPLESKRANAVNPTTNEAWWKLLGDTLTDYSIEPWNIYGVDEVGCQPYGTEKERVIGANRAGPQYQQRPGNRENITVLVTICADGSSTPPAVIFKGKAYQVKWKQDNPANASCGLDVVIFAVLKRKLSSERDAFTRTNAADITKENFLAIYGRAHIATLTSENVKAAFKKTGVVPYNPSVVSDVNLAPSVPQSLQSNLPAPPPTPVRIMAKMLSNLSLEDEESLATVNEDEEEPDSPTDAAKRSRAIVEDAAKELANTNYAYLIGKQRVLSSSPMVPPTAQPILNVPVDISSLLFITPKSKNEATLLAALRELHAENKTLKHRVIELQASNILNETYCNKLRFQLAAKEEKAAKKGKGRGKLMGDGLPRMLSGDEFHARVVEFTEWQRQEELRKEKRGNVRALWKEEVAKWEVEKERIKRENELVDERNEKAEQKWKNAQSAAKRANRTFKQRKPVKESKEKVPKKPTLKEFEASLEEDDSGDDSVESSGAEEEEETEGEGDDEEDSD</sequence>
<feature type="compositionally biased region" description="Basic residues" evidence="2">
    <location>
        <begin position="607"/>
        <end position="616"/>
    </location>
</feature>
<dbReference type="AlphaFoldDB" id="A0A8H5CH93"/>
<dbReference type="Proteomes" id="UP000541558">
    <property type="component" value="Unassembled WGS sequence"/>
</dbReference>
<keyword evidence="5" id="KW-1185">Reference proteome</keyword>
<dbReference type="PROSITE" id="PS51253">
    <property type="entry name" value="HTH_CENPB"/>
    <property type="match status" value="1"/>
</dbReference>
<feature type="domain" description="HTH CENPB-type" evidence="3">
    <location>
        <begin position="85"/>
        <end position="159"/>
    </location>
</feature>
<dbReference type="GO" id="GO:0003677">
    <property type="term" value="F:DNA binding"/>
    <property type="evidence" value="ECO:0007669"/>
    <property type="project" value="UniProtKB-KW"/>
</dbReference>
<evidence type="ECO:0000313" key="5">
    <source>
        <dbReference type="Proteomes" id="UP000541558"/>
    </source>
</evidence>
<reference evidence="4 5" key="1">
    <citation type="journal article" date="2020" name="ISME J.">
        <title>Uncovering the hidden diversity of litter-decomposition mechanisms in mushroom-forming fungi.</title>
        <authorList>
            <person name="Floudas D."/>
            <person name="Bentzer J."/>
            <person name="Ahren D."/>
            <person name="Johansson T."/>
            <person name="Persson P."/>
            <person name="Tunlid A."/>
        </authorList>
    </citation>
    <scope>NUCLEOTIDE SEQUENCE [LARGE SCALE GENOMIC DNA]</scope>
    <source>
        <strain evidence="4 5">CBS 175.51</strain>
    </source>
</reference>
<evidence type="ECO:0000313" key="4">
    <source>
        <dbReference type="EMBL" id="KAF5341659.1"/>
    </source>
</evidence>
<feature type="compositionally biased region" description="Acidic residues" evidence="2">
    <location>
        <begin position="382"/>
        <end position="398"/>
    </location>
</feature>
<keyword evidence="1" id="KW-0238">DNA-binding</keyword>
<dbReference type="Pfam" id="PF03221">
    <property type="entry name" value="HTH_Tnp_Tc5"/>
    <property type="match status" value="1"/>
</dbReference>
<proteinExistence type="predicted"/>